<dbReference type="AlphaFoldDB" id="A0AAW7K974"/>
<dbReference type="InterPro" id="IPR036361">
    <property type="entry name" value="SAP_dom_sf"/>
</dbReference>
<protein>
    <submittedName>
        <fullName evidence="2">HeH/LEM domain-containing protein</fullName>
    </submittedName>
</protein>
<accession>A0AAW7K974</accession>
<evidence type="ECO:0000313" key="2">
    <source>
        <dbReference type="EMBL" id="MDN3191036.1"/>
    </source>
</evidence>
<dbReference type="InterPro" id="IPR025856">
    <property type="entry name" value="HeH/LEM_domain"/>
</dbReference>
<sequence length="38" mass="4434">MKVSELKNILEQKNIPYKSSDKKEDLIELLKKEGQSND</sequence>
<feature type="domain" description="HeH/LEM" evidence="1">
    <location>
        <begin position="1"/>
        <end position="32"/>
    </location>
</feature>
<proteinExistence type="predicted"/>
<dbReference type="Proteomes" id="UP001173174">
    <property type="component" value="Unassembled WGS sequence"/>
</dbReference>
<dbReference type="EMBL" id="JAREWH010000001">
    <property type="protein sequence ID" value="MDN3191036.1"/>
    <property type="molecule type" value="Genomic_DNA"/>
</dbReference>
<reference evidence="2" key="1">
    <citation type="journal article" date="2023" name="Pathogens">
        <title>Prevalence of Enterococcus spp. and the Whole-Genome Characteristics of Enterococcus faecium and Enterococcus faecalis Strains Isolated from Free-Living Birds in Poland.</title>
        <authorList>
            <person name="Kwit R."/>
            <person name="Zajac M."/>
            <person name="Smialowska-Weglinska A."/>
            <person name="Skarzynska M."/>
            <person name="Bomba A."/>
            <person name="Lalak A."/>
            <person name="Skrzypiec E."/>
            <person name="Wojdat D."/>
            <person name="Koza W."/>
            <person name="Mikos-Wojewoda E."/>
            <person name="Pasim P."/>
            <person name="Skora M."/>
            <person name="Polak M."/>
            <person name="Wiacek J."/>
            <person name="Wasyl D."/>
        </authorList>
    </citation>
    <scope>NUCLEOTIDE SEQUENCE</scope>
    <source>
        <strain evidence="2">691B_2</strain>
    </source>
</reference>
<reference evidence="2" key="2">
    <citation type="submission" date="2023-03" db="EMBL/GenBank/DDBJ databases">
        <authorList>
            <person name="Zajac M."/>
            <person name="Kwit R."/>
            <person name="Wasyl D."/>
        </authorList>
    </citation>
    <scope>NUCLEOTIDE SEQUENCE</scope>
    <source>
        <strain evidence="2">691B_2</strain>
    </source>
</reference>
<name>A0AAW7K974_ENTFL</name>
<gene>
    <name evidence="2" type="ORF">P0E79_00855</name>
</gene>
<dbReference type="RefSeq" id="WP_016632587.1">
    <property type="nucleotide sequence ID" value="NZ_AP025270.1"/>
</dbReference>
<evidence type="ECO:0000259" key="1">
    <source>
        <dbReference type="Pfam" id="PF12949"/>
    </source>
</evidence>
<dbReference type="Gene3D" id="1.10.720.30">
    <property type="entry name" value="SAP domain"/>
    <property type="match status" value="1"/>
</dbReference>
<comment type="caution">
    <text evidence="2">The sequence shown here is derived from an EMBL/GenBank/DDBJ whole genome shotgun (WGS) entry which is preliminary data.</text>
</comment>
<dbReference type="Pfam" id="PF12949">
    <property type="entry name" value="HeH"/>
    <property type="match status" value="1"/>
</dbReference>
<evidence type="ECO:0000313" key="3">
    <source>
        <dbReference type="Proteomes" id="UP001173174"/>
    </source>
</evidence>
<organism evidence="2 3">
    <name type="scientific">Enterococcus faecalis</name>
    <name type="common">Streptococcus faecalis</name>
    <dbReference type="NCBI Taxonomy" id="1351"/>
    <lineage>
        <taxon>Bacteria</taxon>
        <taxon>Bacillati</taxon>
        <taxon>Bacillota</taxon>
        <taxon>Bacilli</taxon>
        <taxon>Lactobacillales</taxon>
        <taxon>Enterococcaceae</taxon>
        <taxon>Enterococcus</taxon>
    </lineage>
</organism>